<accession>A0AAD9REN9</accession>
<dbReference type="InterPro" id="IPR013103">
    <property type="entry name" value="RVT_2"/>
</dbReference>
<feature type="compositionally biased region" description="Basic and acidic residues" evidence="1">
    <location>
        <begin position="284"/>
        <end position="295"/>
    </location>
</feature>
<dbReference type="PANTHER" id="PTHR11439:SF440">
    <property type="entry name" value="INTEGRASE CATALYTIC DOMAIN-CONTAINING PROTEIN"/>
    <property type="match status" value="1"/>
</dbReference>
<dbReference type="InterPro" id="IPR043502">
    <property type="entry name" value="DNA/RNA_pol_sf"/>
</dbReference>
<evidence type="ECO:0000313" key="4">
    <source>
        <dbReference type="Proteomes" id="UP001258017"/>
    </source>
</evidence>
<proteinExistence type="predicted"/>
<dbReference type="GO" id="GO:0071897">
    <property type="term" value="P:DNA biosynthetic process"/>
    <property type="evidence" value="ECO:0007669"/>
    <property type="project" value="UniProtKB-ARBA"/>
</dbReference>
<evidence type="ECO:0000256" key="1">
    <source>
        <dbReference type="SAM" id="MobiDB-lite"/>
    </source>
</evidence>
<name>A0AAD9REN9_9HYME</name>
<gene>
    <name evidence="3" type="ORF">KPH14_012036</name>
</gene>
<feature type="region of interest" description="Disordered" evidence="1">
    <location>
        <begin position="284"/>
        <end position="337"/>
    </location>
</feature>
<evidence type="ECO:0000259" key="2">
    <source>
        <dbReference type="Pfam" id="PF07727"/>
    </source>
</evidence>
<organism evidence="3 4">
    <name type="scientific">Odynerus spinipes</name>
    <dbReference type="NCBI Taxonomy" id="1348599"/>
    <lineage>
        <taxon>Eukaryota</taxon>
        <taxon>Metazoa</taxon>
        <taxon>Ecdysozoa</taxon>
        <taxon>Arthropoda</taxon>
        <taxon>Hexapoda</taxon>
        <taxon>Insecta</taxon>
        <taxon>Pterygota</taxon>
        <taxon>Neoptera</taxon>
        <taxon>Endopterygota</taxon>
        <taxon>Hymenoptera</taxon>
        <taxon>Apocrita</taxon>
        <taxon>Aculeata</taxon>
        <taxon>Vespoidea</taxon>
        <taxon>Vespidae</taxon>
        <taxon>Eumeninae</taxon>
        <taxon>Odynerus</taxon>
    </lineage>
</organism>
<reference evidence="3" key="1">
    <citation type="submission" date="2021-08" db="EMBL/GenBank/DDBJ databases">
        <authorList>
            <person name="Misof B."/>
            <person name="Oliver O."/>
            <person name="Podsiadlowski L."/>
            <person name="Donath A."/>
            <person name="Peters R."/>
            <person name="Mayer C."/>
            <person name="Rust J."/>
            <person name="Gunkel S."/>
            <person name="Lesny P."/>
            <person name="Martin S."/>
            <person name="Oeyen J.P."/>
            <person name="Petersen M."/>
            <person name="Panagiotis P."/>
            <person name="Wilbrandt J."/>
            <person name="Tanja T."/>
        </authorList>
    </citation>
    <scope>NUCLEOTIDE SEQUENCE</scope>
    <source>
        <strain evidence="3">GBR_01_08_01A</strain>
        <tissue evidence="3">Thorax + abdomen</tissue>
    </source>
</reference>
<keyword evidence="4" id="KW-1185">Reference proteome</keyword>
<reference evidence="3" key="2">
    <citation type="journal article" date="2023" name="Commun. Biol.">
        <title>Intrasexual cuticular hydrocarbon dimorphism in a wasp sheds light on hydrocarbon biosynthesis genes in Hymenoptera.</title>
        <authorList>
            <person name="Moris V.C."/>
            <person name="Podsiadlowski L."/>
            <person name="Martin S."/>
            <person name="Oeyen J.P."/>
            <person name="Donath A."/>
            <person name="Petersen M."/>
            <person name="Wilbrandt J."/>
            <person name="Misof B."/>
            <person name="Liedtke D."/>
            <person name="Thamm M."/>
            <person name="Scheiner R."/>
            <person name="Schmitt T."/>
            <person name="Niehuis O."/>
        </authorList>
    </citation>
    <scope>NUCLEOTIDE SEQUENCE</scope>
    <source>
        <strain evidence="3">GBR_01_08_01A</strain>
    </source>
</reference>
<protein>
    <recommendedName>
        <fullName evidence="2">Reverse transcriptase Ty1/copia-type domain-containing protein</fullName>
    </recommendedName>
</protein>
<comment type="caution">
    <text evidence="3">The sequence shown here is derived from an EMBL/GenBank/DDBJ whole genome shotgun (WGS) entry which is preliminary data.</text>
</comment>
<feature type="non-terminal residue" evidence="3">
    <location>
        <position position="1"/>
    </location>
</feature>
<dbReference type="CDD" id="cd09272">
    <property type="entry name" value="RNase_HI_RT_Ty1"/>
    <property type="match status" value="1"/>
</dbReference>
<dbReference type="Pfam" id="PF07727">
    <property type="entry name" value="RVT_2"/>
    <property type="match status" value="1"/>
</dbReference>
<dbReference type="SUPFAM" id="SSF56672">
    <property type="entry name" value="DNA/RNA polymerases"/>
    <property type="match status" value="1"/>
</dbReference>
<dbReference type="Proteomes" id="UP001258017">
    <property type="component" value="Unassembled WGS sequence"/>
</dbReference>
<sequence>MKLETNSKGRRIVKLQRPIYGLKQSGHNWNDALDGFLTKIGLIRLSTSNCIYRLDYHTFVIIYVDDILIFSQEEKTLNEVAEKIGIGVHHTEDEIILNQEAYIRSLIKEYGLQDRRPSHTPLERGIKLSKEDCPITDGERDAIKNVPYRQLIGSLMKVHWTEAKRVLRYLSDTSKFGLTYKRTEPILELWTDADWAGDVDDRHSFSGTVVGIGGNIVEWRATKQKCISTSTMEAEYVAILRQEQENLERSRREGSTPVEQIMRELRAEMDPFKNLINQLKEQVDDIQKHSRDPVHRRSNNLESQVQPMVDDEEPHDTRAEIKSVNTQSLRLKDAIES</sequence>
<evidence type="ECO:0000313" key="3">
    <source>
        <dbReference type="EMBL" id="KAK2578367.1"/>
    </source>
</evidence>
<feature type="domain" description="Reverse transcriptase Ty1/copia-type" evidence="2">
    <location>
        <begin position="6"/>
        <end position="123"/>
    </location>
</feature>
<dbReference type="PANTHER" id="PTHR11439">
    <property type="entry name" value="GAG-POL-RELATED RETROTRANSPOSON"/>
    <property type="match status" value="1"/>
</dbReference>
<dbReference type="EMBL" id="JAIFRP010000371">
    <property type="protein sequence ID" value="KAK2578367.1"/>
    <property type="molecule type" value="Genomic_DNA"/>
</dbReference>
<dbReference type="AlphaFoldDB" id="A0AAD9REN9"/>